<keyword evidence="1" id="KW-0805">Transcription regulation</keyword>
<keyword evidence="3" id="KW-0804">Transcription</keyword>
<organism evidence="6 7">
    <name type="scientific">Natronospirillum operosum</name>
    <dbReference type="NCBI Taxonomy" id="2759953"/>
    <lineage>
        <taxon>Bacteria</taxon>
        <taxon>Pseudomonadati</taxon>
        <taxon>Pseudomonadota</taxon>
        <taxon>Gammaproteobacteria</taxon>
        <taxon>Oceanospirillales</taxon>
        <taxon>Natronospirillaceae</taxon>
        <taxon>Natronospirillum</taxon>
    </lineage>
</organism>
<dbReference type="RefSeq" id="WP_135482516.1">
    <property type="nucleotide sequence ID" value="NZ_SRMF01000002.1"/>
</dbReference>
<feature type="compositionally biased region" description="Basic and acidic residues" evidence="4">
    <location>
        <begin position="1"/>
        <end position="10"/>
    </location>
</feature>
<evidence type="ECO:0000313" key="6">
    <source>
        <dbReference type="EMBL" id="TGG93958.1"/>
    </source>
</evidence>
<proteinExistence type="predicted"/>
<evidence type="ECO:0000256" key="1">
    <source>
        <dbReference type="ARBA" id="ARBA00023015"/>
    </source>
</evidence>
<dbReference type="PANTHER" id="PTHR33154">
    <property type="entry name" value="TRANSCRIPTIONAL REGULATOR, ARSR FAMILY"/>
    <property type="match status" value="1"/>
</dbReference>
<feature type="domain" description="HTH arsR-type" evidence="5">
    <location>
        <begin position="21"/>
        <end position="113"/>
    </location>
</feature>
<dbReference type="EMBL" id="SRMF01000002">
    <property type="protein sequence ID" value="TGG93958.1"/>
    <property type="molecule type" value="Genomic_DNA"/>
</dbReference>
<dbReference type="InterPro" id="IPR036390">
    <property type="entry name" value="WH_DNA-bd_sf"/>
</dbReference>
<accession>A0A4Z0WGS0</accession>
<dbReference type="PRINTS" id="PR00778">
    <property type="entry name" value="HTHARSR"/>
</dbReference>
<reference evidence="6 7" key="1">
    <citation type="submission" date="2019-04" db="EMBL/GenBank/DDBJ databases">
        <title>Natronospirillum operosus gen. nov., sp. nov., a haloalkaliphilic satellite isolated from decaying biomass of laboratory culture of cyanobacterium Geitlerinema sp. and proposal of Natronospirillaceae fam. nov. and Saccharospirillaceae fam. nov.</title>
        <authorList>
            <person name="Kevbrin V."/>
            <person name="Boltyanskaya Y."/>
            <person name="Koziaeva V."/>
            <person name="Grouzdev D.S."/>
            <person name="Park M."/>
            <person name="Cho J."/>
        </authorList>
    </citation>
    <scope>NUCLEOTIDE SEQUENCE [LARGE SCALE GENOMIC DNA]</scope>
    <source>
        <strain evidence="6 7">G-116</strain>
    </source>
</reference>
<evidence type="ECO:0000313" key="7">
    <source>
        <dbReference type="Proteomes" id="UP000297475"/>
    </source>
</evidence>
<dbReference type="InterPro" id="IPR001845">
    <property type="entry name" value="HTH_ArsR_DNA-bd_dom"/>
</dbReference>
<dbReference type="GO" id="GO:0003700">
    <property type="term" value="F:DNA-binding transcription factor activity"/>
    <property type="evidence" value="ECO:0007669"/>
    <property type="project" value="InterPro"/>
</dbReference>
<dbReference type="Proteomes" id="UP000297475">
    <property type="component" value="Unassembled WGS sequence"/>
</dbReference>
<dbReference type="Pfam" id="PF01022">
    <property type="entry name" value="HTH_5"/>
    <property type="match status" value="1"/>
</dbReference>
<dbReference type="InterPro" id="IPR036388">
    <property type="entry name" value="WH-like_DNA-bd_sf"/>
</dbReference>
<evidence type="ECO:0000259" key="5">
    <source>
        <dbReference type="PROSITE" id="PS50987"/>
    </source>
</evidence>
<dbReference type="SUPFAM" id="SSF46785">
    <property type="entry name" value="Winged helix' DNA-binding domain"/>
    <property type="match status" value="1"/>
</dbReference>
<comment type="caution">
    <text evidence="6">The sequence shown here is derived from an EMBL/GenBank/DDBJ whole genome shotgun (WGS) entry which is preliminary data.</text>
</comment>
<dbReference type="SMART" id="SM00418">
    <property type="entry name" value="HTH_ARSR"/>
    <property type="match status" value="1"/>
</dbReference>
<dbReference type="CDD" id="cd00090">
    <property type="entry name" value="HTH_ARSR"/>
    <property type="match status" value="1"/>
</dbReference>
<dbReference type="PANTHER" id="PTHR33154:SF28">
    <property type="entry name" value="HTH-TYPE TRANSCRIPTIONAL REGULATOR YGAV-RELATED"/>
    <property type="match status" value="1"/>
</dbReference>
<keyword evidence="7" id="KW-1185">Reference proteome</keyword>
<evidence type="ECO:0000256" key="3">
    <source>
        <dbReference type="ARBA" id="ARBA00023163"/>
    </source>
</evidence>
<dbReference type="AlphaFoldDB" id="A0A4Z0WGS0"/>
<dbReference type="PROSITE" id="PS50987">
    <property type="entry name" value="HTH_ARSR_2"/>
    <property type="match status" value="1"/>
</dbReference>
<dbReference type="NCBIfam" id="NF033788">
    <property type="entry name" value="HTH_metalloreg"/>
    <property type="match status" value="1"/>
</dbReference>
<gene>
    <name evidence="6" type="ORF">E4656_07160</name>
</gene>
<dbReference type="InterPro" id="IPR011991">
    <property type="entry name" value="ArsR-like_HTH"/>
</dbReference>
<dbReference type="GO" id="GO:0003677">
    <property type="term" value="F:DNA binding"/>
    <property type="evidence" value="ECO:0007669"/>
    <property type="project" value="UniProtKB-KW"/>
</dbReference>
<dbReference type="InterPro" id="IPR051081">
    <property type="entry name" value="HTH_MetalResp_TranReg"/>
</dbReference>
<sequence length="113" mass="12629">MTPTIEKKETPSIPADADFGAMETNAREAANLLKALGHECRLMILCSLVEGEKTVSELNARVPLSQSALSQHLAKLRHQNLVAIRKDAQMVYYRLQSDKVEPVIATLYELYCK</sequence>
<protein>
    <submittedName>
        <fullName evidence="6">ArsR family transcriptional regulator</fullName>
    </submittedName>
</protein>
<evidence type="ECO:0000256" key="4">
    <source>
        <dbReference type="SAM" id="MobiDB-lite"/>
    </source>
</evidence>
<keyword evidence="2" id="KW-0238">DNA-binding</keyword>
<dbReference type="Gene3D" id="1.10.10.10">
    <property type="entry name" value="Winged helix-like DNA-binding domain superfamily/Winged helix DNA-binding domain"/>
    <property type="match status" value="1"/>
</dbReference>
<name>A0A4Z0WGS0_9GAMM</name>
<dbReference type="OrthoDB" id="9796124at2"/>
<evidence type="ECO:0000256" key="2">
    <source>
        <dbReference type="ARBA" id="ARBA00023125"/>
    </source>
</evidence>
<feature type="region of interest" description="Disordered" evidence="4">
    <location>
        <begin position="1"/>
        <end position="20"/>
    </location>
</feature>